<dbReference type="InterPro" id="IPR011006">
    <property type="entry name" value="CheY-like_superfamily"/>
</dbReference>
<dbReference type="AlphaFoldDB" id="A0LSJ0"/>
<dbReference type="SUPFAM" id="SSF52172">
    <property type="entry name" value="CheY-like"/>
    <property type="match status" value="1"/>
</dbReference>
<dbReference type="eggNOG" id="COG0745">
    <property type="taxonomic scope" value="Bacteria"/>
</dbReference>
<dbReference type="KEGG" id="ace:Acel_0627"/>
<evidence type="ECO:0000256" key="2">
    <source>
        <dbReference type="PROSITE-ProRule" id="PRU00169"/>
    </source>
</evidence>
<feature type="domain" description="Response regulatory" evidence="4">
    <location>
        <begin position="1"/>
        <end position="115"/>
    </location>
</feature>
<dbReference type="InterPro" id="IPR050595">
    <property type="entry name" value="Bact_response_regulator"/>
</dbReference>
<name>A0LSJ0_ACIC1</name>
<dbReference type="Pfam" id="PF00072">
    <property type="entry name" value="Response_reg"/>
    <property type="match status" value="1"/>
</dbReference>
<evidence type="ECO:0000313" key="6">
    <source>
        <dbReference type="Proteomes" id="UP000008221"/>
    </source>
</evidence>
<dbReference type="PANTHER" id="PTHR44591">
    <property type="entry name" value="STRESS RESPONSE REGULATOR PROTEIN 1"/>
    <property type="match status" value="1"/>
</dbReference>
<dbReference type="PANTHER" id="PTHR44591:SF18">
    <property type="entry name" value="REGULATORY PROTEIN"/>
    <property type="match status" value="1"/>
</dbReference>
<reference evidence="5 6" key="1">
    <citation type="journal article" date="2009" name="Genome Res.">
        <title>Complete genome of the cellulolytic thermophile Acidothermus cellulolyticus 11B provides insights into its ecophysiological and evolutionary adaptations.</title>
        <authorList>
            <person name="Barabote R.D."/>
            <person name="Xie G."/>
            <person name="Leu D.H."/>
            <person name="Normand P."/>
            <person name="Necsulea A."/>
            <person name="Daubin V."/>
            <person name="Medigue C."/>
            <person name="Adney W.S."/>
            <person name="Xu X.C."/>
            <person name="Lapidus A."/>
            <person name="Parales R.E."/>
            <person name="Detter C."/>
            <person name="Pujic P."/>
            <person name="Bruce D."/>
            <person name="Lavire C."/>
            <person name="Challacombe J.F."/>
            <person name="Brettin T.S."/>
            <person name="Berry A.M."/>
        </authorList>
    </citation>
    <scope>NUCLEOTIDE SEQUENCE [LARGE SCALE GENOMIC DNA]</scope>
    <source>
        <strain evidence="6">ATCC 43068 / DSM 8971 / 11B</strain>
    </source>
</reference>
<evidence type="ECO:0000259" key="4">
    <source>
        <dbReference type="PROSITE" id="PS50110"/>
    </source>
</evidence>
<dbReference type="InterPro" id="IPR001789">
    <property type="entry name" value="Sig_transdc_resp-reg_receiver"/>
</dbReference>
<feature type="compositionally biased region" description="Basic and acidic residues" evidence="3">
    <location>
        <begin position="119"/>
        <end position="138"/>
    </location>
</feature>
<dbReference type="InParanoid" id="A0LSJ0"/>
<feature type="region of interest" description="Disordered" evidence="3">
    <location>
        <begin position="119"/>
        <end position="163"/>
    </location>
</feature>
<dbReference type="STRING" id="351607.Acel_0627"/>
<dbReference type="Proteomes" id="UP000008221">
    <property type="component" value="Chromosome"/>
</dbReference>
<keyword evidence="6" id="KW-1185">Reference proteome</keyword>
<dbReference type="EMBL" id="CP000481">
    <property type="protein sequence ID" value="ABK52400.1"/>
    <property type="molecule type" value="Genomic_DNA"/>
</dbReference>
<evidence type="ECO:0000256" key="3">
    <source>
        <dbReference type="SAM" id="MobiDB-lite"/>
    </source>
</evidence>
<dbReference type="CDD" id="cd17574">
    <property type="entry name" value="REC_OmpR"/>
    <property type="match status" value="1"/>
</dbReference>
<proteinExistence type="predicted"/>
<organism evidence="5 6">
    <name type="scientific">Acidothermus cellulolyticus (strain ATCC 43068 / DSM 8971 / 11B)</name>
    <dbReference type="NCBI Taxonomy" id="351607"/>
    <lineage>
        <taxon>Bacteria</taxon>
        <taxon>Bacillati</taxon>
        <taxon>Actinomycetota</taxon>
        <taxon>Actinomycetes</taxon>
        <taxon>Acidothermales</taxon>
        <taxon>Acidothermaceae</taxon>
        <taxon>Acidothermus</taxon>
    </lineage>
</organism>
<keyword evidence="1 2" id="KW-0597">Phosphoprotein</keyword>
<dbReference type="SMART" id="SM00448">
    <property type="entry name" value="REC"/>
    <property type="match status" value="1"/>
</dbReference>
<evidence type="ECO:0000256" key="1">
    <source>
        <dbReference type="ARBA" id="ARBA00022553"/>
    </source>
</evidence>
<evidence type="ECO:0000313" key="5">
    <source>
        <dbReference type="EMBL" id="ABK52400.1"/>
    </source>
</evidence>
<gene>
    <name evidence="5" type="ordered locus">Acel_0627</name>
</gene>
<dbReference type="HOGENOM" id="CLU_000445_69_17_11"/>
<accession>A0LSJ0</accession>
<dbReference type="PROSITE" id="PS50110">
    <property type="entry name" value="RESPONSE_REGULATORY"/>
    <property type="match status" value="1"/>
</dbReference>
<feature type="modified residue" description="4-aspartylphosphate" evidence="2">
    <location>
        <position position="48"/>
    </location>
</feature>
<dbReference type="RefSeq" id="WP_011719463.1">
    <property type="nucleotide sequence ID" value="NC_008578.1"/>
</dbReference>
<feature type="compositionally biased region" description="Low complexity" evidence="3">
    <location>
        <begin position="142"/>
        <end position="153"/>
    </location>
</feature>
<dbReference type="GO" id="GO:0000160">
    <property type="term" value="P:phosphorelay signal transduction system"/>
    <property type="evidence" value="ECO:0007669"/>
    <property type="project" value="InterPro"/>
</dbReference>
<sequence length="163" mass="17481">MIVDDDEAIRRLMRVNLELEGFQVDEAPDGERCLAAIHQLRPDLVVLDVAMPGIDGLSVARTLRADPAVAEVKILMVSALARSEDVERGRLAGADAYLTKPFEPDAFVQLIRTLLAADRPADDATDPERHTDATDPGRHTGAASAEPRPADAAADPERHTAAG</sequence>
<protein>
    <submittedName>
        <fullName evidence="5">Response regulator receiver protein</fullName>
    </submittedName>
</protein>
<dbReference type="Gene3D" id="3.40.50.2300">
    <property type="match status" value="1"/>
</dbReference>